<dbReference type="OrthoDB" id="5372935at2759"/>
<dbReference type="Proteomes" id="UP000825890">
    <property type="component" value="Unassembled WGS sequence"/>
</dbReference>
<sequence>MVQIVTFRRASAPDLSGTIEDNFWKLVRREDLLRPDIMTLLRAARLPVKFSATKEELLQQHICWQRRQLDYGRCTVAELRTFSVQRGIVDSRVARKLRSKELVSKLHEADDGETFNRFLDLPAELRLYIYELYFESFETQERPLPAPYPIPLAHVSSLLRKEVLPVYYDVCTFEYNVFCIGFYLPWGSSRTRDRPPMLDFIIKGPAEHVAMLRKVNMDLRIEGGCDHDDDRTNSFIVFRIDFGTDHKRAELYLDYQASIEEGEGEFDLVSTSIRDILSAIDTRPSGKKVLKSDLQAILAIFQDPPDILRRQPTPNDSDDEVEDAEDDEESEDDGE</sequence>
<protein>
    <submittedName>
        <fullName evidence="2">Uncharacterized protein</fullName>
    </submittedName>
</protein>
<comment type="caution">
    <text evidence="2">The sequence shown here is derived from an EMBL/GenBank/DDBJ whole genome shotgun (WGS) entry which is preliminary data.</text>
</comment>
<proteinExistence type="predicted"/>
<reference evidence="2 3" key="1">
    <citation type="submission" date="2021-01" db="EMBL/GenBank/DDBJ databases">
        <title>Cercospora kikuchii MAFF 305040 whole genome shotgun sequence.</title>
        <authorList>
            <person name="Kashiwa T."/>
            <person name="Suzuki T."/>
        </authorList>
    </citation>
    <scope>NUCLEOTIDE SEQUENCE [LARGE SCALE GENOMIC DNA]</scope>
    <source>
        <strain evidence="2 3">MAFF 305040</strain>
    </source>
</reference>
<feature type="region of interest" description="Disordered" evidence="1">
    <location>
        <begin position="305"/>
        <end position="335"/>
    </location>
</feature>
<dbReference type="RefSeq" id="XP_044657836.1">
    <property type="nucleotide sequence ID" value="XM_044801901.1"/>
</dbReference>
<feature type="compositionally biased region" description="Acidic residues" evidence="1">
    <location>
        <begin position="316"/>
        <end position="335"/>
    </location>
</feature>
<evidence type="ECO:0000313" key="3">
    <source>
        <dbReference type="Proteomes" id="UP000825890"/>
    </source>
</evidence>
<evidence type="ECO:0000313" key="2">
    <source>
        <dbReference type="EMBL" id="GIZ43349.1"/>
    </source>
</evidence>
<keyword evidence="3" id="KW-1185">Reference proteome</keyword>
<dbReference type="GeneID" id="68292156"/>
<name>A0A9P3FHY7_9PEZI</name>
<gene>
    <name evidence="2" type="ORF">CKM354_000658100</name>
</gene>
<organism evidence="2 3">
    <name type="scientific">Cercospora kikuchii</name>
    <dbReference type="NCBI Taxonomy" id="84275"/>
    <lineage>
        <taxon>Eukaryota</taxon>
        <taxon>Fungi</taxon>
        <taxon>Dikarya</taxon>
        <taxon>Ascomycota</taxon>
        <taxon>Pezizomycotina</taxon>
        <taxon>Dothideomycetes</taxon>
        <taxon>Dothideomycetidae</taxon>
        <taxon>Mycosphaerellales</taxon>
        <taxon>Mycosphaerellaceae</taxon>
        <taxon>Cercospora</taxon>
    </lineage>
</organism>
<accession>A0A9P3FHY7</accession>
<dbReference type="EMBL" id="BOLY01000004">
    <property type="protein sequence ID" value="GIZ43349.1"/>
    <property type="molecule type" value="Genomic_DNA"/>
</dbReference>
<evidence type="ECO:0000256" key="1">
    <source>
        <dbReference type="SAM" id="MobiDB-lite"/>
    </source>
</evidence>
<dbReference type="AlphaFoldDB" id="A0A9P3FHY7"/>